<comment type="caution">
    <text evidence="2">The sequence shown here is derived from an EMBL/GenBank/DDBJ whole genome shotgun (WGS) entry which is preliminary data.</text>
</comment>
<dbReference type="PANTHER" id="PTHR36056">
    <property type="entry name" value="PROTEIN, PUTATIVE-RELATED"/>
    <property type="match status" value="1"/>
</dbReference>
<evidence type="ECO:0000313" key="3">
    <source>
        <dbReference type="Proteomes" id="UP001054889"/>
    </source>
</evidence>
<sequence length="467" mass="51595">MDVTEHQLSDVMDVHQLEESIHMQSQLRNAEEEIEAGAAPMDASMAEPPADKEGSSEARDEMEGPQSEVVEASVGDLDRDEQDLPAWYRIFDLNVVETPEGCEMPHISGDSPANRVCDSVPDLAAQMNQQTKYASSEIQGQDEHAGANHSLEYGHDLSKYDLNNVADEHAQDDTSNTQGQDEDSGDNQLLEDEHDLSKCDLNHEADADAQDNYLLSNEEIRLNHGMSENGADSCCLSNEQMLLKKNADEQDHDDHQLENEQMLLDQGTSEQVLDTYHVTDEQFTLSHVTDEQVVNKHQLEPEPVHVPMGVHDVDRYNLNSGQMFLNNGTNKHAEEDTCHLKDGLTLDQAVDGQARVHNMGNGWTGPVIDLEDDYQQQPDTRDTGEFVESISDQETSSFADNAVTNVQAVSSSSITPNFGNRCTRRGAVNSQVIPGDDDGALYGAFEKMPLEVINVWDLASSELGKSS</sequence>
<name>A0AAV5G5N3_ELECO</name>
<dbReference type="EMBL" id="BQKI01000377">
    <property type="protein sequence ID" value="GJN41505.1"/>
    <property type="molecule type" value="Genomic_DNA"/>
</dbReference>
<reference evidence="2" key="1">
    <citation type="journal article" date="2018" name="DNA Res.">
        <title>Multiple hybrid de novo genome assembly of finger millet, an orphan allotetraploid crop.</title>
        <authorList>
            <person name="Hatakeyama M."/>
            <person name="Aluri S."/>
            <person name="Balachadran M.T."/>
            <person name="Sivarajan S.R."/>
            <person name="Patrignani A."/>
            <person name="Gruter S."/>
            <person name="Poveda L."/>
            <person name="Shimizu-Inatsugi R."/>
            <person name="Baeten J."/>
            <person name="Francoijs K.J."/>
            <person name="Nataraja K.N."/>
            <person name="Reddy Y.A.N."/>
            <person name="Phadnis S."/>
            <person name="Ravikumar R.L."/>
            <person name="Schlapbach R."/>
            <person name="Sreeman S.M."/>
            <person name="Shimizu K.K."/>
        </authorList>
    </citation>
    <scope>NUCLEOTIDE SEQUENCE</scope>
</reference>
<evidence type="ECO:0000313" key="2">
    <source>
        <dbReference type="EMBL" id="GJN41505.1"/>
    </source>
</evidence>
<gene>
    <name evidence="2" type="primary">gn00891</name>
    <name evidence="2" type="ORF">PR202_gn00891</name>
</gene>
<organism evidence="2 3">
    <name type="scientific">Eleusine coracana subsp. coracana</name>
    <dbReference type="NCBI Taxonomy" id="191504"/>
    <lineage>
        <taxon>Eukaryota</taxon>
        <taxon>Viridiplantae</taxon>
        <taxon>Streptophyta</taxon>
        <taxon>Embryophyta</taxon>
        <taxon>Tracheophyta</taxon>
        <taxon>Spermatophyta</taxon>
        <taxon>Magnoliopsida</taxon>
        <taxon>Liliopsida</taxon>
        <taxon>Poales</taxon>
        <taxon>Poaceae</taxon>
        <taxon>PACMAD clade</taxon>
        <taxon>Chloridoideae</taxon>
        <taxon>Cynodonteae</taxon>
        <taxon>Eleusininae</taxon>
        <taxon>Eleusine</taxon>
    </lineage>
</organism>
<feature type="region of interest" description="Disordered" evidence="1">
    <location>
        <begin position="22"/>
        <end position="78"/>
    </location>
</feature>
<dbReference type="Proteomes" id="UP001054889">
    <property type="component" value="Unassembled WGS sequence"/>
</dbReference>
<keyword evidence="3" id="KW-1185">Reference proteome</keyword>
<reference evidence="2" key="2">
    <citation type="submission" date="2021-12" db="EMBL/GenBank/DDBJ databases">
        <title>Resequencing data analysis of finger millet.</title>
        <authorList>
            <person name="Hatakeyama M."/>
            <person name="Aluri S."/>
            <person name="Balachadran M.T."/>
            <person name="Sivarajan S.R."/>
            <person name="Poveda L."/>
            <person name="Shimizu-Inatsugi R."/>
            <person name="Schlapbach R."/>
            <person name="Sreeman S.M."/>
            <person name="Shimizu K.K."/>
        </authorList>
    </citation>
    <scope>NUCLEOTIDE SEQUENCE</scope>
</reference>
<protein>
    <submittedName>
        <fullName evidence="2">Uncharacterized protein</fullName>
    </submittedName>
</protein>
<proteinExistence type="predicted"/>
<feature type="compositionally biased region" description="Basic and acidic residues" evidence="1">
    <location>
        <begin position="49"/>
        <end position="62"/>
    </location>
</feature>
<dbReference type="InterPro" id="IPR040276">
    <property type="entry name" value="At4g26450-like"/>
</dbReference>
<evidence type="ECO:0000256" key="1">
    <source>
        <dbReference type="SAM" id="MobiDB-lite"/>
    </source>
</evidence>
<dbReference type="PANTHER" id="PTHR36056:SF5">
    <property type="entry name" value="OS04G0690400 PROTEIN"/>
    <property type="match status" value="1"/>
</dbReference>
<dbReference type="AlphaFoldDB" id="A0AAV5G5N3"/>
<accession>A0AAV5G5N3</accession>